<evidence type="ECO:0000256" key="3">
    <source>
        <dbReference type="ARBA" id="ARBA00022603"/>
    </source>
</evidence>
<comment type="similarity">
    <text evidence="1">Belongs to the N(4)/N(6)-methyltransferase family.</text>
</comment>
<protein>
    <recommendedName>
        <fullName evidence="2">site-specific DNA-methyltransferase (adenine-specific)</fullName>
        <ecNumber evidence="2">2.1.1.72</ecNumber>
    </recommendedName>
</protein>
<dbReference type="InterPro" id="IPR029063">
    <property type="entry name" value="SAM-dependent_MTases_sf"/>
</dbReference>
<name>A0ABS0XXL4_9HYPH</name>
<keyword evidence="8" id="KW-1185">Reference proteome</keyword>
<dbReference type="PRINTS" id="PR00508">
    <property type="entry name" value="S21N4MTFRASE"/>
</dbReference>
<dbReference type="PANTHER" id="PTHR13370">
    <property type="entry name" value="RNA METHYLASE-RELATED"/>
    <property type="match status" value="1"/>
</dbReference>
<accession>A0ABS0XXL4</accession>
<dbReference type="Proteomes" id="UP000620670">
    <property type="component" value="Unassembled WGS sequence"/>
</dbReference>
<evidence type="ECO:0000256" key="5">
    <source>
        <dbReference type="ARBA" id="ARBA00047942"/>
    </source>
</evidence>
<sequence>MPILHWLTRDDDTRAVRSVPYRLLQEDPSHSCGDADAANMLIQGDNLEALKALLPFYAGQVKCIYIDPPYNTRSAFQHYDDNLEHTQWLAMMWPRLELLRDLLAEDGSIWVSIDDNEGHYLKVIMDEVFGRSNFIANVVWQKKYTVANDAKYLAENHDHIIAFALNKGIWNPNRLARSEEMDSRYRNPDNHPKGPWKATPLYAKRTPSEKEKAFKITFKNGVEWCPPKGTTPRFPYETLRRMDDNDEIWFGADGNASPSRKTFLSELKISGAPAPTLWLHADAGHNHEAREEAKAFRADTNFDTPKPERLLQRILHIATNPGDLVLDSFLGSGTTAAVAHKMGRRYIGIEMGEHAVTHCAPRLSKVIAGEQGGISQSVGWQGGGGFRFYRLGPPVFDENGHIRGDIRFPTLAAHVWFSETNTPWSGRGKSPCLGIHGGRAYALLYNGILGDRRPDGGNVLTRSTLQLIREAIAKKHPAFDGPVTVYGEQSRLGAASLEREGITFKQTPYDVKARR</sequence>
<dbReference type="EC" id="2.1.1.72" evidence="2"/>
<keyword evidence="4" id="KW-0808">Transferase</keyword>
<comment type="catalytic activity">
    <reaction evidence="5">
        <text>a 2'-deoxyadenosine in DNA + S-adenosyl-L-methionine = an N(6)-methyl-2'-deoxyadenosine in DNA + S-adenosyl-L-homocysteine + H(+)</text>
        <dbReference type="Rhea" id="RHEA:15197"/>
        <dbReference type="Rhea" id="RHEA-COMP:12418"/>
        <dbReference type="Rhea" id="RHEA-COMP:12419"/>
        <dbReference type="ChEBI" id="CHEBI:15378"/>
        <dbReference type="ChEBI" id="CHEBI:57856"/>
        <dbReference type="ChEBI" id="CHEBI:59789"/>
        <dbReference type="ChEBI" id="CHEBI:90615"/>
        <dbReference type="ChEBI" id="CHEBI:90616"/>
        <dbReference type="EC" id="2.1.1.72"/>
    </reaction>
</comment>
<evidence type="ECO:0000313" key="8">
    <source>
        <dbReference type="Proteomes" id="UP000620670"/>
    </source>
</evidence>
<gene>
    <name evidence="7" type="ORF">JAO75_05125</name>
</gene>
<organism evidence="7 8">
    <name type="scientific">Microvirga splendida</name>
    <dbReference type="NCBI Taxonomy" id="2795727"/>
    <lineage>
        <taxon>Bacteria</taxon>
        <taxon>Pseudomonadati</taxon>
        <taxon>Pseudomonadota</taxon>
        <taxon>Alphaproteobacteria</taxon>
        <taxon>Hyphomicrobiales</taxon>
        <taxon>Methylobacteriaceae</taxon>
        <taxon>Microvirga</taxon>
    </lineage>
</organism>
<dbReference type="Pfam" id="PF01555">
    <property type="entry name" value="N6_N4_Mtase"/>
    <property type="match status" value="1"/>
</dbReference>
<dbReference type="Gene3D" id="3.40.50.150">
    <property type="entry name" value="Vaccinia Virus protein VP39"/>
    <property type="match status" value="1"/>
</dbReference>
<dbReference type="SUPFAM" id="SSF53335">
    <property type="entry name" value="S-adenosyl-L-methionine-dependent methyltransferases"/>
    <property type="match status" value="1"/>
</dbReference>
<dbReference type="InterPro" id="IPR002941">
    <property type="entry name" value="DNA_methylase_N4/N6"/>
</dbReference>
<keyword evidence="3" id="KW-0489">Methyltransferase</keyword>
<reference evidence="8" key="1">
    <citation type="submission" date="2020-12" db="EMBL/GenBank/DDBJ databases">
        <title>Hymenobacter sp.</title>
        <authorList>
            <person name="Kim M.K."/>
        </authorList>
    </citation>
    <scope>NUCLEOTIDE SEQUENCE [LARGE SCALE GENOMIC DNA]</scope>
    <source>
        <strain evidence="8">BT325</strain>
    </source>
</reference>
<comment type="caution">
    <text evidence="7">The sequence shown here is derived from an EMBL/GenBank/DDBJ whole genome shotgun (WGS) entry which is preliminary data.</text>
</comment>
<evidence type="ECO:0000256" key="1">
    <source>
        <dbReference type="ARBA" id="ARBA00006594"/>
    </source>
</evidence>
<evidence type="ECO:0000256" key="4">
    <source>
        <dbReference type="ARBA" id="ARBA00022679"/>
    </source>
</evidence>
<dbReference type="RefSeq" id="WP_199047226.1">
    <property type="nucleotide sequence ID" value="NZ_JAELXT010000003.1"/>
</dbReference>
<evidence type="ECO:0000313" key="7">
    <source>
        <dbReference type="EMBL" id="MBJ6124787.1"/>
    </source>
</evidence>
<dbReference type="InterPro" id="IPR002052">
    <property type="entry name" value="DNA_methylase_N6_adenine_CS"/>
</dbReference>
<evidence type="ECO:0000256" key="2">
    <source>
        <dbReference type="ARBA" id="ARBA00011900"/>
    </source>
</evidence>
<proteinExistence type="inferred from homology"/>
<dbReference type="InterPro" id="IPR001091">
    <property type="entry name" value="RM_Methyltransferase"/>
</dbReference>
<dbReference type="PROSITE" id="PS00092">
    <property type="entry name" value="N6_MTASE"/>
    <property type="match status" value="1"/>
</dbReference>
<dbReference type="EMBL" id="JAELXT010000003">
    <property type="protein sequence ID" value="MBJ6124787.1"/>
    <property type="molecule type" value="Genomic_DNA"/>
</dbReference>
<feature type="domain" description="DNA methylase N-4/N-6" evidence="6">
    <location>
        <begin position="61"/>
        <end position="357"/>
    </location>
</feature>
<dbReference type="PANTHER" id="PTHR13370:SF16">
    <property type="entry name" value="SITE-SPECIFIC DNA-METHYLTRANSFERASE (ADENINE-SPECIFIC)"/>
    <property type="match status" value="1"/>
</dbReference>
<evidence type="ECO:0000259" key="6">
    <source>
        <dbReference type="Pfam" id="PF01555"/>
    </source>
</evidence>